<gene>
    <name evidence="10" type="ORF">NYP16_13870</name>
</gene>
<dbReference type="PANTHER" id="PTHR43112:SF3">
    <property type="entry name" value="FERREDOXIN-2, CHLOROPLASTIC"/>
    <property type="match status" value="1"/>
</dbReference>
<dbReference type="AlphaFoldDB" id="A0A9X3U0T7"/>
<evidence type="ECO:0000256" key="8">
    <source>
        <dbReference type="ARBA" id="ARBA00034078"/>
    </source>
</evidence>
<dbReference type="Pfam" id="PF00111">
    <property type="entry name" value="Fer2"/>
    <property type="match status" value="1"/>
</dbReference>
<dbReference type="PROSITE" id="PS00197">
    <property type="entry name" value="2FE2S_FER_1"/>
    <property type="match status" value="1"/>
</dbReference>
<dbReference type="SUPFAM" id="SSF54292">
    <property type="entry name" value="2Fe-2S ferredoxin-like"/>
    <property type="match status" value="1"/>
</dbReference>
<comment type="similarity">
    <text evidence="1">Belongs to the 2Fe2S plant-type ferredoxin family.</text>
</comment>
<evidence type="ECO:0000256" key="3">
    <source>
        <dbReference type="ARBA" id="ARBA00022714"/>
    </source>
</evidence>
<evidence type="ECO:0000256" key="4">
    <source>
        <dbReference type="ARBA" id="ARBA00022723"/>
    </source>
</evidence>
<dbReference type="RefSeq" id="WP_274944749.1">
    <property type="nucleotide sequence ID" value="NZ_JANWOI010000005.1"/>
</dbReference>
<keyword evidence="2" id="KW-0813">Transport</keyword>
<dbReference type="Proteomes" id="UP001141619">
    <property type="component" value="Unassembled WGS sequence"/>
</dbReference>
<keyword evidence="6" id="KW-0408">Iron</keyword>
<evidence type="ECO:0000259" key="9">
    <source>
        <dbReference type="PROSITE" id="PS51085"/>
    </source>
</evidence>
<dbReference type="GO" id="GO:0046872">
    <property type="term" value="F:metal ion binding"/>
    <property type="evidence" value="ECO:0007669"/>
    <property type="project" value="UniProtKB-KW"/>
</dbReference>
<dbReference type="GO" id="GO:0051537">
    <property type="term" value="F:2 iron, 2 sulfur cluster binding"/>
    <property type="evidence" value="ECO:0007669"/>
    <property type="project" value="UniProtKB-KW"/>
</dbReference>
<sequence>MTAPIYKVKVLGAELLYACPEDQTLMRAMGWSTERSVPIGCRKGACGVCRIKILSGAFETSSQASRHITVEDATQGYVLGCRTRPNSDLVIDIPAGTQALIKKSAKISA</sequence>
<evidence type="ECO:0000256" key="1">
    <source>
        <dbReference type="ARBA" id="ARBA00007874"/>
    </source>
</evidence>
<reference evidence="10" key="1">
    <citation type="submission" date="2022-08" db="EMBL/GenBank/DDBJ databases">
        <authorList>
            <person name="Vandamme P."/>
            <person name="Hettiarachchi A."/>
            <person name="Peeters C."/>
            <person name="Cnockaert M."/>
            <person name="Carlier A."/>
        </authorList>
    </citation>
    <scope>NUCLEOTIDE SEQUENCE</scope>
    <source>
        <strain evidence="10">LMG 31809</strain>
    </source>
</reference>
<dbReference type="EMBL" id="JANWOI010000005">
    <property type="protein sequence ID" value="MDA5195038.1"/>
    <property type="molecule type" value="Genomic_DNA"/>
</dbReference>
<keyword evidence="3" id="KW-0001">2Fe-2S</keyword>
<protein>
    <submittedName>
        <fullName evidence="10">2Fe-2S iron-sulfur cluster binding domain-containing protein</fullName>
    </submittedName>
</protein>
<dbReference type="InterPro" id="IPR012675">
    <property type="entry name" value="Beta-grasp_dom_sf"/>
</dbReference>
<proteinExistence type="inferred from homology"/>
<reference evidence="10" key="2">
    <citation type="journal article" date="2023" name="Syst. Appl. Microbiol.">
        <title>Govania unica gen. nov., sp. nov., a rare biosphere bacterium that represents a novel family in the class Alphaproteobacteria.</title>
        <authorList>
            <person name="Vandamme P."/>
            <person name="Peeters C."/>
            <person name="Hettiarachchi A."/>
            <person name="Cnockaert M."/>
            <person name="Carlier A."/>
        </authorList>
    </citation>
    <scope>NUCLEOTIDE SEQUENCE</scope>
    <source>
        <strain evidence="10">LMG 31809</strain>
    </source>
</reference>
<evidence type="ECO:0000313" key="11">
    <source>
        <dbReference type="Proteomes" id="UP001141619"/>
    </source>
</evidence>
<comment type="caution">
    <text evidence="10">The sequence shown here is derived from an EMBL/GenBank/DDBJ whole genome shotgun (WGS) entry which is preliminary data.</text>
</comment>
<dbReference type="PANTHER" id="PTHR43112">
    <property type="entry name" value="FERREDOXIN"/>
    <property type="match status" value="1"/>
</dbReference>
<feature type="domain" description="2Fe-2S ferredoxin-type" evidence="9">
    <location>
        <begin position="6"/>
        <end position="97"/>
    </location>
</feature>
<keyword evidence="7" id="KW-0411">Iron-sulfur</keyword>
<evidence type="ECO:0000256" key="6">
    <source>
        <dbReference type="ARBA" id="ARBA00023004"/>
    </source>
</evidence>
<keyword evidence="11" id="KW-1185">Reference proteome</keyword>
<dbReference type="PROSITE" id="PS51085">
    <property type="entry name" value="2FE2S_FER_2"/>
    <property type="match status" value="1"/>
</dbReference>
<name>A0A9X3U0T7_9PROT</name>
<evidence type="ECO:0000313" key="10">
    <source>
        <dbReference type="EMBL" id="MDA5195038.1"/>
    </source>
</evidence>
<evidence type="ECO:0000256" key="7">
    <source>
        <dbReference type="ARBA" id="ARBA00023014"/>
    </source>
</evidence>
<accession>A0A9X3U0T7</accession>
<keyword evidence="5" id="KW-0249">Electron transport</keyword>
<dbReference type="InterPro" id="IPR006058">
    <property type="entry name" value="2Fe2S_fd_BS"/>
</dbReference>
<comment type="cofactor">
    <cofactor evidence="8">
        <name>[2Fe-2S] cluster</name>
        <dbReference type="ChEBI" id="CHEBI:190135"/>
    </cofactor>
</comment>
<evidence type="ECO:0000256" key="2">
    <source>
        <dbReference type="ARBA" id="ARBA00022448"/>
    </source>
</evidence>
<dbReference type="InterPro" id="IPR001041">
    <property type="entry name" value="2Fe-2S_ferredoxin-type"/>
</dbReference>
<dbReference type="Gene3D" id="3.10.20.30">
    <property type="match status" value="1"/>
</dbReference>
<dbReference type="CDD" id="cd00207">
    <property type="entry name" value="fer2"/>
    <property type="match status" value="1"/>
</dbReference>
<dbReference type="InterPro" id="IPR036010">
    <property type="entry name" value="2Fe-2S_ferredoxin-like_sf"/>
</dbReference>
<organism evidence="10 11">
    <name type="scientific">Govanella unica</name>
    <dbReference type="NCBI Taxonomy" id="2975056"/>
    <lineage>
        <taxon>Bacteria</taxon>
        <taxon>Pseudomonadati</taxon>
        <taxon>Pseudomonadota</taxon>
        <taxon>Alphaproteobacteria</taxon>
        <taxon>Emcibacterales</taxon>
        <taxon>Govanellaceae</taxon>
        <taxon>Govanella</taxon>
    </lineage>
</organism>
<keyword evidence="4" id="KW-0479">Metal-binding</keyword>
<evidence type="ECO:0000256" key="5">
    <source>
        <dbReference type="ARBA" id="ARBA00022982"/>
    </source>
</evidence>